<dbReference type="InterPro" id="IPR018759">
    <property type="entry name" value="BBP2_2"/>
</dbReference>
<dbReference type="PROSITE" id="PS51257">
    <property type="entry name" value="PROKAR_LIPOPROTEIN"/>
    <property type="match status" value="1"/>
</dbReference>
<accession>A0A934RGQ2</accession>
<protein>
    <submittedName>
        <fullName evidence="2">Outer membrane beta-barrel protein</fullName>
    </submittedName>
</protein>
<dbReference type="Proteomes" id="UP000658278">
    <property type="component" value="Unassembled WGS sequence"/>
</dbReference>
<dbReference type="SUPFAM" id="SSF56935">
    <property type="entry name" value="Porins"/>
    <property type="match status" value="1"/>
</dbReference>
<name>A0A934RGQ2_9BACT</name>
<proteinExistence type="predicted"/>
<feature type="signal peptide" evidence="1">
    <location>
        <begin position="1"/>
        <end position="23"/>
    </location>
</feature>
<sequence>MTPIKPAPLGLLATILACRLAVASEPSPVEYIPLEGADAVEFAEPGAESERIDDALDAGTGLAPRDEQAPLTEEGWDLGLALRVAYDDNIFLSANRPQSDLVLQITPRIAYAFGRPDDPGCYVRLVYRPSGVLFAENSDESRIDQDFELQAGVVGRRHELGVSTVVRRLGDATPDTGTTTERTEYLGEVRYVWRPREKVKLEVAAGLSGEDYDESRFSDSDRTYGELAVRYAYSPKTEIGAAWRFGRDKVDPGGTQDVNRATARLIWRPRQKWSVDIEAGVEHRNYETGSDLYPVLDARVDWQLREATGVYLTAYRREESSASFPGQNIEVSGVGIGVAQRFGSRWTGQLELGFESNRYKRVTGFTPARRKDNIFYLRPSLEYQLTDQFRASVFYRYEKNDSSGPTFGYKQNQIGVDMTYDF</sequence>
<evidence type="ECO:0000256" key="1">
    <source>
        <dbReference type="SAM" id="SignalP"/>
    </source>
</evidence>
<keyword evidence="1" id="KW-0732">Signal</keyword>
<gene>
    <name evidence="2" type="ORF">JIN81_14375</name>
</gene>
<dbReference type="Gene3D" id="2.40.160.10">
    <property type="entry name" value="Porin"/>
    <property type="match status" value="1"/>
</dbReference>
<feature type="chain" id="PRO_5037197457" evidence="1">
    <location>
        <begin position="24"/>
        <end position="422"/>
    </location>
</feature>
<keyword evidence="3" id="KW-1185">Reference proteome</keyword>
<dbReference type="InterPro" id="IPR023614">
    <property type="entry name" value="Porin_dom_sf"/>
</dbReference>
<reference evidence="2" key="1">
    <citation type="submission" date="2021-01" db="EMBL/GenBank/DDBJ databases">
        <title>Modified the classification status of verrucomicrobia.</title>
        <authorList>
            <person name="Feng X."/>
        </authorList>
    </citation>
    <scope>NUCLEOTIDE SEQUENCE</scope>
    <source>
        <strain evidence="2">KCTC 22201</strain>
    </source>
</reference>
<evidence type="ECO:0000313" key="2">
    <source>
        <dbReference type="EMBL" id="MBK1828216.1"/>
    </source>
</evidence>
<dbReference type="AlphaFoldDB" id="A0A934RGQ2"/>
<dbReference type="RefSeq" id="WP_200281193.1">
    <property type="nucleotide sequence ID" value="NZ_JAENII010000012.1"/>
</dbReference>
<dbReference type="EMBL" id="JAENII010000012">
    <property type="protein sequence ID" value="MBK1828216.1"/>
    <property type="molecule type" value="Genomic_DNA"/>
</dbReference>
<comment type="caution">
    <text evidence="2">The sequence shown here is derived from an EMBL/GenBank/DDBJ whole genome shotgun (WGS) entry which is preliminary data.</text>
</comment>
<dbReference type="Pfam" id="PF10082">
    <property type="entry name" value="BBP2_2"/>
    <property type="match status" value="1"/>
</dbReference>
<organism evidence="2 3">
    <name type="scientific">Haloferula rosea</name>
    <dbReference type="NCBI Taxonomy" id="490093"/>
    <lineage>
        <taxon>Bacteria</taxon>
        <taxon>Pseudomonadati</taxon>
        <taxon>Verrucomicrobiota</taxon>
        <taxon>Verrucomicrobiia</taxon>
        <taxon>Verrucomicrobiales</taxon>
        <taxon>Verrucomicrobiaceae</taxon>
        <taxon>Haloferula</taxon>
    </lineage>
</organism>
<evidence type="ECO:0000313" key="3">
    <source>
        <dbReference type="Proteomes" id="UP000658278"/>
    </source>
</evidence>